<dbReference type="GO" id="GO:0004519">
    <property type="term" value="F:endonuclease activity"/>
    <property type="evidence" value="ECO:0007669"/>
    <property type="project" value="InterPro"/>
</dbReference>
<name>Q8WKZ2_CHLEC</name>
<dbReference type="InterPro" id="IPR004860">
    <property type="entry name" value="LAGLIDADG_dom"/>
</dbReference>
<protein>
    <recommendedName>
        <fullName evidence="1">Homing endonuclease LAGLIDADG domain-containing protein</fullName>
    </recommendedName>
</protein>
<reference evidence="2" key="2">
    <citation type="submission" date="1997-11" db="EMBL/GenBank/DDBJ databases">
        <title>Distribution of group I introns in the chloroplast large subunit rRNA gene of green algae.</title>
        <authorList>
            <person name="Turmel M."/>
            <person name="Otis C."/>
            <person name="Mercier J.-P."/>
            <person name="Gutell R.R."/>
            <person name="Lemieux C."/>
        </authorList>
    </citation>
    <scope>NUCLEOTIDE SEQUENCE</scope>
</reference>
<keyword evidence="2" id="KW-0150">Chloroplast</keyword>
<evidence type="ECO:0000313" key="2">
    <source>
        <dbReference type="EMBL" id="AAL34351.1"/>
    </source>
</evidence>
<proteinExistence type="predicted"/>
<organism evidence="2">
    <name type="scientific">Chlorococcum echinozygotum</name>
    <name type="common">Green alga</name>
    <dbReference type="NCBI Taxonomy" id="48000"/>
    <lineage>
        <taxon>Eukaryota</taxon>
        <taxon>Viridiplantae</taxon>
        <taxon>Chlorophyta</taxon>
        <taxon>core chlorophytes</taxon>
        <taxon>Chlorophyceae</taxon>
        <taxon>CS clade</taxon>
        <taxon>Chlamydomonadales</taxon>
        <taxon>Chlorococcaceae</taxon>
        <taxon>Chlorococcum</taxon>
    </lineage>
</organism>
<geneLocation type="chloroplast" evidence="2"/>
<keyword evidence="2" id="KW-0934">Plastid</keyword>
<dbReference type="SUPFAM" id="SSF55608">
    <property type="entry name" value="Homing endonucleases"/>
    <property type="match status" value="1"/>
</dbReference>
<feature type="domain" description="Homing endonuclease LAGLIDADG" evidence="1">
    <location>
        <begin position="14"/>
        <end position="107"/>
    </location>
</feature>
<dbReference type="Pfam" id="PF00961">
    <property type="entry name" value="LAGLIDADG_1"/>
    <property type="match status" value="1"/>
</dbReference>
<dbReference type="InterPro" id="IPR027434">
    <property type="entry name" value="Homing_endonucl"/>
</dbReference>
<dbReference type="AlphaFoldDB" id="Q8WKZ2"/>
<sequence length="134" mass="14876">MSNLNRFFYTTQMLVGFSDGDGGWSVKITKRKDQVIGFAPSFSFTQAIVNMDVLEAAQALLGGNRKIRTPGNSGIFTVSLNTEIGVNFLKILASYPPIITTHYEAYLISLEVLAFVKKRPQQIEGQLYLPLLIT</sequence>
<dbReference type="Gene3D" id="3.10.28.10">
    <property type="entry name" value="Homing endonucleases"/>
    <property type="match status" value="1"/>
</dbReference>
<evidence type="ECO:0000259" key="1">
    <source>
        <dbReference type="Pfam" id="PF00961"/>
    </source>
</evidence>
<reference evidence="2" key="1">
    <citation type="journal article" date="1997" name="Nucleic Acids Res.">
        <title>Evolutionarily conserved and functionally important residues in the I-CeuI homing endonuclease.</title>
        <authorList>
            <person name="Turmel M."/>
            <person name="Otis C."/>
            <person name="Cote V."/>
            <person name="Lemieux C."/>
        </authorList>
    </citation>
    <scope>NUCLEOTIDE SEQUENCE</scope>
</reference>
<accession>Q8WKZ2</accession>
<dbReference type="EMBL" id="L44123">
    <property type="protein sequence ID" value="AAL34351.1"/>
    <property type="molecule type" value="Genomic_DNA"/>
</dbReference>